<evidence type="ECO:0000259" key="11">
    <source>
        <dbReference type="PROSITE" id="PS50011"/>
    </source>
</evidence>
<evidence type="ECO:0000256" key="6">
    <source>
        <dbReference type="ARBA" id="ARBA00022777"/>
    </source>
</evidence>
<keyword evidence="8 9" id="KW-0067">ATP-binding</keyword>
<accession>A0A9P6DXN9</accession>
<dbReference type="Proteomes" id="UP000886523">
    <property type="component" value="Unassembled WGS sequence"/>
</dbReference>
<dbReference type="PROSITE" id="PS50081">
    <property type="entry name" value="ZF_DAG_PE_2"/>
    <property type="match status" value="1"/>
</dbReference>
<dbReference type="PRINTS" id="PR00109">
    <property type="entry name" value="TYRKINASE"/>
</dbReference>
<dbReference type="PANTHER" id="PTHR46485">
    <property type="entry name" value="LIM DOMAIN KINASE 1"/>
    <property type="match status" value="1"/>
</dbReference>
<evidence type="ECO:0000313" key="14">
    <source>
        <dbReference type="Proteomes" id="UP000886523"/>
    </source>
</evidence>
<evidence type="ECO:0000313" key="13">
    <source>
        <dbReference type="EMBL" id="KAF9514060.1"/>
    </source>
</evidence>
<dbReference type="Gene3D" id="3.30.60.20">
    <property type="match status" value="1"/>
</dbReference>
<feature type="domain" description="Protein kinase" evidence="11">
    <location>
        <begin position="14"/>
        <end position="296"/>
    </location>
</feature>
<evidence type="ECO:0000256" key="9">
    <source>
        <dbReference type="PROSITE-ProRule" id="PRU10141"/>
    </source>
</evidence>
<gene>
    <name evidence="13" type="ORF">BS47DRAFT_1454752</name>
</gene>
<feature type="domain" description="Phorbol-ester/DAG-type" evidence="12">
    <location>
        <begin position="617"/>
        <end position="665"/>
    </location>
</feature>
<dbReference type="GO" id="GO:0046872">
    <property type="term" value="F:metal ion binding"/>
    <property type="evidence" value="ECO:0007669"/>
    <property type="project" value="UniProtKB-KW"/>
</dbReference>
<feature type="compositionally biased region" description="Basic and acidic residues" evidence="10">
    <location>
        <begin position="489"/>
        <end position="498"/>
    </location>
</feature>
<keyword evidence="6" id="KW-0418">Kinase</keyword>
<dbReference type="InterPro" id="IPR002219">
    <property type="entry name" value="PKC_DAG/PE"/>
</dbReference>
<feature type="binding site" evidence="9">
    <location>
        <position position="51"/>
    </location>
    <ligand>
        <name>ATP</name>
        <dbReference type="ChEBI" id="CHEBI:30616"/>
    </ligand>
</feature>
<evidence type="ECO:0000256" key="4">
    <source>
        <dbReference type="ARBA" id="ARBA00022723"/>
    </source>
</evidence>
<keyword evidence="4" id="KW-0479">Metal-binding</keyword>
<keyword evidence="3" id="KW-0808">Transferase</keyword>
<dbReference type="AlphaFoldDB" id="A0A9P6DXN9"/>
<sequence length="697" mass="77448">MSLGFDVIPFEEIKGKWEKLGKGGFGEVSKGVHSSLGHISVQVIHHEYPAKYLGIDVAVKEILRSKTYDFQKYFDREWSLMREARHPNVVLYMALSHGPPPDNRVFIISEFIENGNLREYIWDKTKPLPWHLRLSFATDATRAMAYLHARQCVHRDLKPENLLLTANGRLKVTDFGFARILAQNEDDAKRQTTCGTDLYMSPEIARGEKFGLETDVFSLGVIFCELLSRKLAFKDSYFQRTAPWYAMDRDEVRMLAPFDCPPDFLSLALDCCTWDPAGRPTMVQILDRLRKIETAVVNRAPQEEPHVGSIKFLSANKRKHGISSPGGHHRGSRHNLATRRIPSFGMGVRVGRVAVESPHPDTEDVSVPGVLEDPSEDEEDEELEAILARNGFNLKVPDEDHGSDGGSWRLEGWMKEYADRVPPPGSSAFATDHEHRLQGSESLLLQAPLLSGSGYADMSELLGSDDSTSVTSSTQTVRPSPTQPIKIQIDTRARHQREPNMAPSPDSEFASEASYFTATTPSQLPTEHSAAADSAARWPAPNKQLLTHPETKIRDGDFALETPPMPSGPDATPHFVALPPRLHRFSLVKSGGAKKQLATSVFGTAAPPAATGGWSPLDIFFGNGWDLGARCDICTKRLGWKPVLECDDCGLKTHMKCGETAPMDCEAREVANAKIELRTASPKENRIFTWVSGKQRM</sequence>
<evidence type="ECO:0000256" key="10">
    <source>
        <dbReference type="SAM" id="MobiDB-lite"/>
    </source>
</evidence>
<dbReference type="EMBL" id="MU128965">
    <property type="protein sequence ID" value="KAF9514060.1"/>
    <property type="molecule type" value="Genomic_DNA"/>
</dbReference>
<dbReference type="CDD" id="cd13999">
    <property type="entry name" value="STKc_MAP3K-like"/>
    <property type="match status" value="1"/>
</dbReference>
<proteinExistence type="inferred from homology"/>
<dbReference type="Pfam" id="PF00130">
    <property type="entry name" value="C1_1"/>
    <property type="match status" value="1"/>
</dbReference>
<keyword evidence="5 9" id="KW-0547">Nucleotide-binding</keyword>
<evidence type="ECO:0000256" key="2">
    <source>
        <dbReference type="ARBA" id="ARBA00022527"/>
    </source>
</evidence>
<dbReference type="GO" id="GO:0004674">
    <property type="term" value="F:protein serine/threonine kinase activity"/>
    <property type="evidence" value="ECO:0007669"/>
    <property type="project" value="UniProtKB-KW"/>
</dbReference>
<dbReference type="SMART" id="SM00220">
    <property type="entry name" value="S_TKc"/>
    <property type="match status" value="1"/>
</dbReference>
<dbReference type="Gene3D" id="1.10.510.10">
    <property type="entry name" value="Transferase(Phosphotransferase) domain 1"/>
    <property type="match status" value="1"/>
</dbReference>
<dbReference type="PANTHER" id="PTHR46485:SF5">
    <property type="entry name" value="CENTER DIVIDER, ISOFORM A"/>
    <property type="match status" value="1"/>
</dbReference>
<dbReference type="SUPFAM" id="SSF57889">
    <property type="entry name" value="Cysteine-rich domain"/>
    <property type="match status" value="1"/>
</dbReference>
<reference evidence="13" key="1">
    <citation type="journal article" date="2020" name="Nat. Commun.">
        <title>Large-scale genome sequencing of mycorrhizal fungi provides insights into the early evolution of symbiotic traits.</title>
        <authorList>
            <person name="Miyauchi S."/>
            <person name="Kiss E."/>
            <person name="Kuo A."/>
            <person name="Drula E."/>
            <person name="Kohler A."/>
            <person name="Sanchez-Garcia M."/>
            <person name="Morin E."/>
            <person name="Andreopoulos B."/>
            <person name="Barry K.W."/>
            <person name="Bonito G."/>
            <person name="Buee M."/>
            <person name="Carver A."/>
            <person name="Chen C."/>
            <person name="Cichocki N."/>
            <person name="Clum A."/>
            <person name="Culley D."/>
            <person name="Crous P.W."/>
            <person name="Fauchery L."/>
            <person name="Girlanda M."/>
            <person name="Hayes R.D."/>
            <person name="Keri Z."/>
            <person name="LaButti K."/>
            <person name="Lipzen A."/>
            <person name="Lombard V."/>
            <person name="Magnuson J."/>
            <person name="Maillard F."/>
            <person name="Murat C."/>
            <person name="Nolan M."/>
            <person name="Ohm R.A."/>
            <person name="Pangilinan J."/>
            <person name="Pereira M.F."/>
            <person name="Perotto S."/>
            <person name="Peter M."/>
            <person name="Pfister S."/>
            <person name="Riley R."/>
            <person name="Sitrit Y."/>
            <person name="Stielow J.B."/>
            <person name="Szollosi G."/>
            <person name="Zifcakova L."/>
            <person name="Stursova M."/>
            <person name="Spatafora J.W."/>
            <person name="Tedersoo L."/>
            <person name="Vaario L.M."/>
            <person name="Yamada A."/>
            <person name="Yan M."/>
            <person name="Wang P."/>
            <person name="Xu J."/>
            <person name="Bruns T."/>
            <person name="Baldrian P."/>
            <person name="Vilgalys R."/>
            <person name="Dunand C."/>
            <person name="Henrissat B."/>
            <person name="Grigoriev I.V."/>
            <person name="Hibbett D."/>
            <person name="Nagy L.G."/>
            <person name="Martin F.M."/>
        </authorList>
    </citation>
    <scope>NUCLEOTIDE SEQUENCE</scope>
    <source>
        <strain evidence="13">UP504</strain>
    </source>
</reference>
<evidence type="ECO:0000256" key="8">
    <source>
        <dbReference type="ARBA" id="ARBA00022840"/>
    </source>
</evidence>
<dbReference type="SMART" id="SM00109">
    <property type="entry name" value="C1"/>
    <property type="match status" value="1"/>
</dbReference>
<feature type="compositionally biased region" description="Low complexity" evidence="10">
    <location>
        <begin position="464"/>
        <end position="480"/>
    </location>
</feature>
<dbReference type="PROSITE" id="PS00107">
    <property type="entry name" value="PROTEIN_KINASE_ATP"/>
    <property type="match status" value="1"/>
</dbReference>
<dbReference type="GO" id="GO:0005524">
    <property type="term" value="F:ATP binding"/>
    <property type="evidence" value="ECO:0007669"/>
    <property type="project" value="UniProtKB-UniRule"/>
</dbReference>
<dbReference type="InterPro" id="IPR001245">
    <property type="entry name" value="Ser-Thr/Tyr_kinase_cat_dom"/>
</dbReference>
<evidence type="ECO:0000256" key="1">
    <source>
        <dbReference type="ARBA" id="ARBA00005843"/>
    </source>
</evidence>
<dbReference type="InterPro" id="IPR050940">
    <property type="entry name" value="Actin_reg-Ser/Thr_kinase"/>
</dbReference>
<evidence type="ECO:0008006" key="15">
    <source>
        <dbReference type="Google" id="ProtNLM"/>
    </source>
</evidence>
<dbReference type="PROSITE" id="PS00108">
    <property type="entry name" value="PROTEIN_KINASE_ST"/>
    <property type="match status" value="1"/>
</dbReference>
<evidence type="ECO:0000256" key="5">
    <source>
        <dbReference type="ARBA" id="ARBA00022741"/>
    </source>
</evidence>
<comment type="caution">
    <text evidence="13">The sequence shown here is derived from an EMBL/GenBank/DDBJ whole genome shotgun (WGS) entry which is preliminary data.</text>
</comment>
<dbReference type="InterPro" id="IPR011009">
    <property type="entry name" value="Kinase-like_dom_sf"/>
</dbReference>
<dbReference type="OrthoDB" id="4062651at2759"/>
<feature type="region of interest" description="Disordered" evidence="10">
    <location>
        <begin position="357"/>
        <end position="376"/>
    </location>
</feature>
<feature type="region of interest" description="Disordered" evidence="10">
    <location>
        <begin position="458"/>
        <end position="510"/>
    </location>
</feature>
<dbReference type="InterPro" id="IPR046349">
    <property type="entry name" value="C1-like_sf"/>
</dbReference>
<dbReference type="InterPro" id="IPR000719">
    <property type="entry name" value="Prot_kinase_dom"/>
</dbReference>
<dbReference type="InterPro" id="IPR008271">
    <property type="entry name" value="Ser/Thr_kinase_AS"/>
</dbReference>
<keyword evidence="14" id="KW-1185">Reference proteome</keyword>
<protein>
    <recommendedName>
        <fullName evidence="15">Kinase-like protein</fullName>
    </recommendedName>
</protein>
<evidence type="ECO:0000256" key="3">
    <source>
        <dbReference type="ARBA" id="ARBA00022679"/>
    </source>
</evidence>
<organism evidence="13 14">
    <name type="scientific">Hydnum rufescens UP504</name>
    <dbReference type="NCBI Taxonomy" id="1448309"/>
    <lineage>
        <taxon>Eukaryota</taxon>
        <taxon>Fungi</taxon>
        <taxon>Dikarya</taxon>
        <taxon>Basidiomycota</taxon>
        <taxon>Agaricomycotina</taxon>
        <taxon>Agaricomycetes</taxon>
        <taxon>Cantharellales</taxon>
        <taxon>Hydnaceae</taxon>
        <taxon>Hydnum</taxon>
    </lineage>
</organism>
<dbReference type="Gene3D" id="3.30.200.20">
    <property type="entry name" value="Phosphorylase Kinase, domain 1"/>
    <property type="match status" value="1"/>
</dbReference>
<keyword evidence="7" id="KW-0862">Zinc</keyword>
<keyword evidence="2" id="KW-0723">Serine/threonine-protein kinase</keyword>
<dbReference type="PROSITE" id="PS50011">
    <property type="entry name" value="PROTEIN_KINASE_DOM"/>
    <property type="match status" value="1"/>
</dbReference>
<dbReference type="Pfam" id="PF07714">
    <property type="entry name" value="PK_Tyr_Ser-Thr"/>
    <property type="match status" value="1"/>
</dbReference>
<dbReference type="CDD" id="cd00029">
    <property type="entry name" value="C1"/>
    <property type="match status" value="1"/>
</dbReference>
<evidence type="ECO:0000259" key="12">
    <source>
        <dbReference type="PROSITE" id="PS50081"/>
    </source>
</evidence>
<dbReference type="InterPro" id="IPR017441">
    <property type="entry name" value="Protein_kinase_ATP_BS"/>
</dbReference>
<evidence type="ECO:0000256" key="7">
    <source>
        <dbReference type="ARBA" id="ARBA00022833"/>
    </source>
</evidence>
<dbReference type="SUPFAM" id="SSF56112">
    <property type="entry name" value="Protein kinase-like (PK-like)"/>
    <property type="match status" value="1"/>
</dbReference>
<name>A0A9P6DXN9_9AGAM</name>
<comment type="similarity">
    <text evidence="1">Belongs to the protein kinase superfamily. TKL Ser/Thr protein kinase family.</text>
</comment>